<dbReference type="PANTHER" id="PTHR42804">
    <property type="entry name" value="ALDEHYDE DEHYDROGENASE"/>
    <property type="match status" value="1"/>
</dbReference>
<dbReference type="PANTHER" id="PTHR42804:SF1">
    <property type="entry name" value="ALDEHYDE DEHYDROGENASE-RELATED"/>
    <property type="match status" value="1"/>
</dbReference>
<proteinExistence type="inferred from homology"/>
<dbReference type="Pfam" id="PF00171">
    <property type="entry name" value="Aldedh"/>
    <property type="match status" value="1"/>
</dbReference>
<evidence type="ECO:0000256" key="1">
    <source>
        <dbReference type="ARBA" id="ARBA00009986"/>
    </source>
</evidence>
<feature type="domain" description="Aldehyde dehydrogenase" evidence="5">
    <location>
        <begin position="18"/>
        <end position="479"/>
    </location>
</feature>
<dbReference type="EC" id="1.2.1.3" evidence="3"/>
<dbReference type="InterPro" id="IPR016161">
    <property type="entry name" value="Ald_DH/histidinol_DH"/>
</dbReference>
<gene>
    <name evidence="6" type="ORF">JHX87_16220</name>
</gene>
<sequence>MADALLEREKTVFIGGEWQHGRGSDPLQVIDPSTGAVLSRLVPGNAGDVQQAARAAAMAFPGWKRLPGDRRARYLRGFARGLEARKTYLVRVQMHNNGKPRIEAEIDVDDAIATFDYYAGLADGLDERQDARVDHMGGAHFGLVRHEPVGPVGLIVPWNFPLVTSAWKIAPALAAGCTAVMKTSEMTPLNELVYGEIAEEIGLPAGVLNIVTGAAEVGVALTHAPELRKISFTGSNMIGARVMEAVSARCLPVSLELGGKSSIIVTADADLDQAIDCIMGGIFFNSGQMCSATSRLIVDRAIEADLVEALVARTNALKIGSPFEDGTEMGPMTTNAQYRKVLSFIAEARSDGLSLLTGGDRIDRHGDFIAPTIFRDVPRDHVLWRDEIFGPVLATTSVASEDEAVAAANDTIFGLVGSVVSGDWARAKGIADQIEAGQIWINTPQIVYPDSAWGGFKQSGIGRELGPWGLSGYQGVKHILSEV</sequence>
<evidence type="ECO:0000256" key="3">
    <source>
        <dbReference type="ARBA" id="ARBA00024226"/>
    </source>
</evidence>
<evidence type="ECO:0000259" key="5">
    <source>
        <dbReference type="Pfam" id="PF00171"/>
    </source>
</evidence>
<dbReference type="Gene3D" id="3.40.309.10">
    <property type="entry name" value="Aldehyde Dehydrogenase, Chain A, domain 2"/>
    <property type="match status" value="1"/>
</dbReference>
<accession>A0ABY7SJ30</accession>
<evidence type="ECO:0000313" key="6">
    <source>
        <dbReference type="EMBL" id="WCR06989.1"/>
    </source>
</evidence>
<comment type="similarity">
    <text evidence="1">Belongs to the aldehyde dehydrogenase family.</text>
</comment>
<dbReference type="Proteomes" id="UP001219349">
    <property type="component" value="Chromosome"/>
</dbReference>
<dbReference type="EMBL" id="CP067136">
    <property type="protein sequence ID" value="WCR06989.1"/>
    <property type="molecule type" value="Genomic_DNA"/>
</dbReference>
<organism evidence="6 7">
    <name type="scientific">Paracoccus fistulariae</name>
    <dbReference type="NCBI Taxonomy" id="658446"/>
    <lineage>
        <taxon>Bacteria</taxon>
        <taxon>Pseudomonadati</taxon>
        <taxon>Pseudomonadota</taxon>
        <taxon>Alphaproteobacteria</taxon>
        <taxon>Rhodobacterales</taxon>
        <taxon>Paracoccaceae</taxon>
        <taxon>Paracoccus</taxon>
    </lineage>
</organism>
<name>A0ABY7SJ30_9RHOB</name>
<protein>
    <recommendedName>
        <fullName evidence="3">aldehyde dehydrogenase (NAD(+))</fullName>
        <ecNumber evidence="3">1.2.1.3</ecNumber>
    </recommendedName>
</protein>
<dbReference type="SUPFAM" id="SSF53720">
    <property type="entry name" value="ALDH-like"/>
    <property type="match status" value="1"/>
</dbReference>
<comment type="catalytic activity">
    <reaction evidence="4">
        <text>an aldehyde + NAD(+) + H2O = a carboxylate + NADH + 2 H(+)</text>
        <dbReference type="Rhea" id="RHEA:16185"/>
        <dbReference type="ChEBI" id="CHEBI:15377"/>
        <dbReference type="ChEBI" id="CHEBI:15378"/>
        <dbReference type="ChEBI" id="CHEBI:17478"/>
        <dbReference type="ChEBI" id="CHEBI:29067"/>
        <dbReference type="ChEBI" id="CHEBI:57540"/>
        <dbReference type="ChEBI" id="CHEBI:57945"/>
        <dbReference type="EC" id="1.2.1.3"/>
    </reaction>
</comment>
<evidence type="ECO:0000256" key="2">
    <source>
        <dbReference type="ARBA" id="ARBA00023002"/>
    </source>
</evidence>
<dbReference type="InterPro" id="IPR016162">
    <property type="entry name" value="Ald_DH_N"/>
</dbReference>
<dbReference type="Gene3D" id="3.40.605.10">
    <property type="entry name" value="Aldehyde Dehydrogenase, Chain A, domain 1"/>
    <property type="match status" value="1"/>
</dbReference>
<evidence type="ECO:0000313" key="7">
    <source>
        <dbReference type="Proteomes" id="UP001219349"/>
    </source>
</evidence>
<reference evidence="6 7" key="1">
    <citation type="submission" date="2021-01" db="EMBL/GenBank/DDBJ databases">
        <title>Biogeographic distribution of Paracoccus.</title>
        <authorList>
            <person name="Hollensteiner J."/>
            <person name="Leineberger J."/>
            <person name="Brinkhoff T."/>
            <person name="Daniel R."/>
        </authorList>
    </citation>
    <scope>NUCLEOTIDE SEQUENCE [LARGE SCALE GENOMIC DNA]</scope>
    <source>
        <strain evidence="6 7">KCTC 22803</strain>
    </source>
</reference>
<dbReference type="InterPro" id="IPR016163">
    <property type="entry name" value="Ald_DH_C"/>
</dbReference>
<dbReference type="InterPro" id="IPR015590">
    <property type="entry name" value="Aldehyde_DH_dom"/>
</dbReference>
<keyword evidence="7" id="KW-1185">Reference proteome</keyword>
<dbReference type="RefSeq" id="WP_271883784.1">
    <property type="nucleotide sequence ID" value="NZ_CP067136.1"/>
</dbReference>
<evidence type="ECO:0000256" key="4">
    <source>
        <dbReference type="ARBA" id="ARBA00049194"/>
    </source>
</evidence>
<dbReference type="InterPro" id="IPR016160">
    <property type="entry name" value="Ald_DH_CS_CYS"/>
</dbReference>
<dbReference type="PROSITE" id="PS00070">
    <property type="entry name" value="ALDEHYDE_DEHYDR_CYS"/>
    <property type="match status" value="1"/>
</dbReference>
<keyword evidence="2" id="KW-0560">Oxidoreductase</keyword>